<dbReference type="Proteomes" id="UP001518976">
    <property type="component" value="Unassembled WGS sequence"/>
</dbReference>
<name>A0ABS3X4T8_9ACTN</name>
<dbReference type="EMBL" id="JAFFZN010000058">
    <property type="protein sequence ID" value="MBO8190086.1"/>
    <property type="molecule type" value="Genomic_DNA"/>
</dbReference>
<dbReference type="SUPFAM" id="SSF88713">
    <property type="entry name" value="Glycoside hydrolase/deacetylase"/>
    <property type="match status" value="1"/>
</dbReference>
<comment type="caution">
    <text evidence="3">The sequence shown here is derived from an EMBL/GenBank/DDBJ whole genome shotgun (WGS) entry which is preliminary data.</text>
</comment>
<feature type="chain" id="PRO_5046267367" evidence="1">
    <location>
        <begin position="21"/>
        <end position="261"/>
    </location>
</feature>
<dbReference type="InterPro" id="IPR050248">
    <property type="entry name" value="Polysacc_deacetylase_ArnD"/>
</dbReference>
<keyword evidence="4" id="KW-1185">Reference proteome</keyword>
<feature type="domain" description="NodB homology" evidence="2">
    <location>
        <begin position="47"/>
        <end position="233"/>
    </location>
</feature>
<proteinExistence type="predicted"/>
<gene>
    <name evidence="3" type="ORF">JW592_32260</name>
</gene>
<dbReference type="Gene3D" id="3.20.20.370">
    <property type="entry name" value="Glycoside hydrolase/deacetylase"/>
    <property type="match status" value="1"/>
</dbReference>
<organism evidence="3 4">
    <name type="scientific">Streptomyces spirodelae</name>
    <dbReference type="NCBI Taxonomy" id="2812904"/>
    <lineage>
        <taxon>Bacteria</taxon>
        <taxon>Bacillati</taxon>
        <taxon>Actinomycetota</taxon>
        <taxon>Actinomycetes</taxon>
        <taxon>Kitasatosporales</taxon>
        <taxon>Streptomycetaceae</taxon>
        <taxon>Streptomyces</taxon>
    </lineage>
</organism>
<protein>
    <submittedName>
        <fullName evidence="3">Polysaccharide deacetylase family protein</fullName>
    </submittedName>
</protein>
<keyword evidence="1" id="KW-0732">Signal</keyword>
<dbReference type="CDD" id="cd10959">
    <property type="entry name" value="CE4_NodB_like_3"/>
    <property type="match status" value="1"/>
</dbReference>
<feature type="signal peptide" evidence="1">
    <location>
        <begin position="1"/>
        <end position="20"/>
    </location>
</feature>
<dbReference type="InterPro" id="IPR011330">
    <property type="entry name" value="Glyco_hydro/deAcase_b/a-brl"/>
</dbReference>
<evidence type="ECO:0000313" key="4">
    <source>
        <dbReference type="Proteomes" id="UP001518976"/>
    </source>
</evidence>
<dbReference type="InterPro" id="IPR002509">
    <property type="entry name" value="NODB_dom"/>
</dbReference>
<dbReference type="PANTHER" id="PTHR10587:SF137">
    <property type="entry name" value="4-DEOXY-4-FORMAMIDO-L-ARABINOSE-PHOSPHOUNDECAPRENOL DEFORMYLASE ARND-RELATED"/>
    <property type="match status" value="1"/>
</dbReference>
<evidence type="ECO:0000313" key="3">
    <source>
        <dbReference type="EMBL" id="MBO8190086.1"/>
    </source>
</evidence>
<evidence type="ECO:0000256" key="1">
    <source>
        <dbReference type="SAM" id="SignalP"/>
    </source>
</evidence>
<evidence type="ECO:0000259" key="2">
    <source>
        <dbReference type="PROSITE" id="PS51677"/>
    </source>
</evidence>
<dbReference type="PANTHER" id="PTHR10587">
    <property type="entry name" value="GLYCOSYL TRANSFERASE-RELATED"/>
    <property type="match status" value="1"/>
</dbReference>
<dbReference type="PROSITE" id="PS51677">
    <property type="entry name" value="NODB"/>
    <property type="match status" value="1"/>
</dbReference>
<reference evidence="3 4" key="1">
    <citation type="submission" date="2021-02" db="EMBL/GenBank/DDBJ databases">
        <title>Streptomyces spirodelae sp. nov., isolated from duckweed.</title>
        <authorList>
            <person name="Saimee Y."/>
            <person name="Duangmal K."/>
        </authorList>
    </citation>
    <scope>NUCLEOTIDE SEQUENCE [LARGE SCALE GENOMIC DNA]</scope>
    <source>
        <strain evidence="3 4">DW4-2</strain>
    </source>
</reference>
<dbReference type="Pfam" id="PF01522">
    <property type="entry name" value="Polysacc_deac_1"/>
    <property type="match status" value="1"/>
</dbReference>
<accession>A0ABS3X4T8</accession>
<sequence>MNRPRLLAALAAAPAAVAVADILPAATWLPTVRAVLFPALDGRGSRDHVALTFDDGPDPRSTPYFLRELDRLGVRATFFLQGAAVLRHPALVRRMVTEGHEAAVHCWEHQPPWLPRPLADRAGLERAVAAVRETTGTQPRWYRPPFGVLTATRWWAARRLGLQPVLWTAWGRDWQPGADPDSVLAQLCERLTGGATVLLHDSDRNSAPASWRTTLAALPRLVARCRAAGWTVGPLAEHGVPVAPQRFWRAASAWATSADAG</sequence>